<dbReference type="GeneID" id="92046108"/>
<reference evidence="2 3" key="1">
    <citation type="submission" date="2023-01" db="EMBL/GenBank/DDBJ databases">
        <title>Analysis of 21 Apiospora genomes using comparative genomics revels a genus with tremendous synthesis potential of carbohydrate active enzymes and secondary metabolites.</title>
        <authorList>
            <person name="Sorensen T."/>
        </authorList>
    </citation>
    <scope>NUCLEOTIDE SEQUENCE [LARGE SCALE GENOMIC DNA]</scope>
    <source>
        <strain evidence="2 3">CBS 114990</strain>
    </source>
</reference>
<dbReference type="Proteomes" id="UP001433268">
    <property type="component" value="Unassembled WGS sequence"/>
</dbReference>
<evidence type="ECO:0000313" key="3">
    <source>
        <dbReference type="Proteomes" id="UP001433268"/>
    </source>
</evidence>
<protein>
    <submittedName>
        <fullName evidence="2">Uncharacterized protein</fullName>
    </submittedName>
</protein>
<organism evidence="2 3">
    <name type="scientific">Apiospora hydei</name>
    <dbReference type="NCBI Taxonomy" id="1337664"/>
    <lineage>
        <taxon>Eukaryota</taxon>
        <taxon>Fungi</taxon>
        <taxon>Dikarya</taxon>
        <taxon>Ascomycota</taxon>
        <taxon>Pezizomycotina</taxon>
        <taxon>Sordariomycetes</taxon>
        <taxon>Xylariomycetidae</taxon>
        <taxon>Amphisphaeriales</taxon>
        <taxon>Apiosporaceae</taxon>
        <taxon>Apiospora</taxon>
    </lineage>
</organism>
<feature type="region of interest" description="Disordered" evidence="1">
    <location>
        <begin position="1"/>
        <end position="95"/>
    </location>
</feature>
<evidence type="ECO:0000256" key="1">
    <source>
        <dbReference type="SAM" id="MobiDB-lite"/>
    </source>
</evidence>
<comment type="caution">
    <text evidence="2">The sequence shown here is derived from an EMBL/GenBank/DDBJ whole genome shotgun (WGS) entry which is preliminary data.</text>
</comment>
<evidence type="ECO:0000313" key="2">
    <source>
        <dbReference type="EMBL" id="KAK8080915.1"/>
    </source>
</evidence>
<gene>
    <name evidence="2" type="ORF">PG997_008733</name>
</gene>
<dbReference type="RefSeq" id="XP_066668390.1">
    <property type="nucleotide sequence ID" value="XM_066813048.1"/>
</dbReference>
<sequence>MGDQSLAEGVDGTMEAKKKRSLDTYLLDTEQVDETPSKRPYHTGPDSLSSRVTDWLSQLPLESPPEADPDMFGALKKDKGKGKSKSDGSVVGGEA</sequence>
<name>A0ABR1WEM2_9PEZI</name>
<keyword evidence="3" id="KW-1185">Reference proteome</keyword>
<proteinExistence type="predicted"/>
<dbReference type="EMBL" id="JAQQWN010000006">
    <property type="protein sequence ID" value="KAK8080915.1"/>
    <property type="molecule type" value="Genomic_DNA"/>
</dbReference>
<accession>A0ABR1WEM2</accession>
<feature type="compositionally biased region" description="Polar residues" evidence="1">
    <location>
        <begin position="46"/>
        <end position="56"/>
    </location>
</feature>